<protein>
    <submittedName>
        <fullName evidence="3">Transposase</fullName>
    </submittedName>
</protein>
<reference evidence="3" key="1">
    <citation type="submission" date="2016-06" db="UniProtKB">
        <authorList>
            <consortium name="WormBaseParasite"/>
        </authorList>
    </citation>
    <scope>IDENTIFICATION</scope>
</reference>
<dbReference type="AlphaFoldDB" id="A0A183UDI8"/>
<keyword evidence="2" id="KW-1185">Reference proteome</keyword>
<dbReference type="Proteomes" id="UP000050794">
    <property type="component" value="Unassembled WGS sequence"/>
</dbReference>
<reference evidence="1 2" key="2">
    <citation type="submission" date="2018-11" db="EMBL/GenBank/DDBJ databases">
        <authorList>
            <consortium name="Pathogen Informatics"/>
        </authorList>
    </citation>
    <scope>NUCLEOTIDE SEQUENCE [LARGE SCALE GENOMIC DNA]</scope>
</reference>
<sequence length="79" mass="8792">MRDALEAVKAFTRMTIWRIGNLKQAPAYLSDLKGLYLMRGYANVTSCFAFCAGQASEVITGLSLLRFSRNKRGNPPNGY</sequence>
<proteinExistence type="predicted"/>
<evidence type="ECO:0000313" key="3">
    <source>
        <dbReference type="WBParaSite" id="TCNE_0000655801-mRNA-1"/>
    </source>
</evidence>
<accession>A0A183UDI8</accession>
<organism evidence="2 3">
    <name type="scientific">Toxocara canis</name>
    <name type="common">Canine roundworm</name>
    <dbReference type="NCBI Taxonomy" id="6265"/>
    <lineage>
        <taxon>Eukaryota</taxon>
        <taxon>Metazoa</taxon>
        <taxon>Ecdysozoa</taxon>
        <taxon>Nematoda</taxon>
        <taxon>Chromadorea</taxon>
        <taxon>Rhabditida</taxon>
        <taxon>Spirurina</taxon>
        <taxon>Ascaridomorpha</taxon>
        <taxon>Ascaridoidea</taxon>
        <taxon>Toxocaridae</taxon>
        <taxon>Toxocara</taxon>
    </lineage>
</organism>
<name>A0A183UDI8_TOXCA</name>
<gene>
    <name evidence="1" type="ORF">TCNE_LOCUS6558</name>
</gene>
<dbReference type="WBParaSite" id="TCNE_0000655801-mRNA-1">
    <property type="protein sequence ID" value="TCNE_0000655801-mRNA-1"/>
    <property type="gene ID" value="TCNE_0000655801"/>
</dbReference>
<dbReference type="EMBL" id="UYWY01019512">
    <property type="protein sequence ID" value="VDM37879.1"/>
    <property type="molecule type" value="Genomic_DNA"/>
</dbReference>
<evidence type="ECO:0000313" key="1">
    <source>
        <dbReference type="EMBL" id="VDM37879.1"/>
    </source>
</evidence>
<evidence type="ECO:0000313" key="2">
    <source>
        <dbReference type="Proteomes" id="UP000050794"/>
    </source>
</evidence>